<dbReference type="Gene3D" id="3.40.50.2300">
    <property type="match status" value="3"/>
</dbReference>
<keyword evidence="6" id="KW-1185">Reference proteome</keyword>
<dbReference type="InterPro" id="IPR028081">
    <property type="entry name" value="Leu-bd"/>
</dbReference>
<sequence length="394" mass="40432">MVSFLQGIQARAKSYTRVCLSAVALMALTACDVDVGQQTASPPKALGNAVNVALLVPYGSPTPGDDGLARALENAARLAANDLADGAVNITVYRTGGQAATAGQLADRAIAAGADIIVGPLRSDAANAAAVAASDDGINVLAFSNNASIAGGNLFVLGNTFENIATRLMGYAGRQGRNRVVVVHPETPVGQIARNSITRAASRTGVQIVSNSSFRFTNEGITAAAPRVAQTVTTTGANAIMLTSDSVGALPVLAELLPDRGVNPANIQYMGLTRWDVPPQTLSLPGLQGGWFALPDPTLTARFRTRYQSAYGTSPHPLAGLAYDGIAAIGALAAKKRALTAANLRQSSGFVGVNGVFRLKADGTAERALAVAEVNNSQVRIIDPAPKSFSRGGS</sequence>
<proteinExistence type="inferred from homology"/>
<dbReference type="PANTHER" id="PTHR30483:SF6">
    <property type="entry name" value="PERIPLASMIC BINDING PROTEIN OF ABC TRANSPORTER FOR NATURAL AMINO ACIDS"/>
    <property type="match status" value="1"/>
</dbReference>
<name>A0A6N6JB84_9RHOB</name>
<evidence type="ECO:0000313" key="5">
    <source>
        <dbReference type="EMBL" id="GFE63314.1"/>
    </source>
</evidence>
<dbReference type="InterPro" id="IPR028082">
    <property type="entry name" value="Peripla_BP_I"/>
</dbReference>
<feature type="domain" description="Leucine-binding protein" evidence="4">
    <location>
        <begin position="50"/>
        <end position="376"/>
    </location>
</feature>
<comment type="caution">
    <text evidence="5">The sequence shown here is derived from an EMBL/GenBank/DDBJ whole genome shotgun (WGS) entry which is preliminary data.</text>
</comment>
<protein>
    <submittedName>
        <fullName evidence="5">Penicillin-binding protein activator</fullName>
    </submittedName>
</protein>
<reference evidence="5 6" key="1">
    <citation type="submission" date="2019-12" db="EMBL/GenBank/DDBJ databases">
        <title>Litoreibacter badius sp. nov., a novel bacteriochlorophyll a-containing bacterium in the genus Litoreibacter.</title>
        <authorList>
            <person name="Kanamuro M."/>
            <person name="Takabe Y."/>
            <person name="Mori K."/>
            <person name="Takaichi S."/>
            <person name="Hanada S."/>
        </authorList>
    </citation>
    <scope>NUCLEOTIDE SEQUENCE [LARGE SCALE GENOMIC DNA]</scope>
    <source>
        <strain evidence="5 6">K6</strain>
    </source>
</reference>
<evidence type="ECO:0000256" key="2">
    <source>
        <dbReference type="ARBA" id="ARBA00022729"/>
    </source>
</evidence>
<dbReference type="SUPFAM" id="SSF53822">
    <property type="entry name" value="Periplasmic binding protein-like I"/>
    <property type="match status" value="1"/>
</dbReference>
<dbReference type="PANTHER" id="PTHR30483">
    <property type="entry name" value="LEUCINE-SPECIFIC-BINDING PROTEIN"/>
    <property type="match status" value="1"/>
</dbReference>
<evidence type="ECO:0000259" key="4">
    <source>
        <dbReference type="Pfam" id="PF13458"/>
    </source>
</evidence>
<dbReference type="RefSeq" id="WP_159804260.1">
    <property type="nucleotide sequence ID" value="NZ_BLJE01000001.1"/>
</dbReference>
<dbReference type="EMBL" id="BLJE01000001">
    <property type="protein sequence ID" value="GFE63314.1"/>
    <property type="molecule type" value="Genomic_DNA"/>
</dbReference>
<dbReference type="GO" id="GO:0006865">
    <property type="term" value="P:amino acid transport"/>
    <property type="evidence" value="ECO:0007669"/>
    <property type="project" value="UniProtKB-KW"/>
</dbReference>
<keyword evidence="3" id="KW-0813">Transport</keyword>
<dbReference type="AlphaFoldDB" id="A0A6N6JB84"/>
<dbReference type="Proteomes" id="UP000436822">
    <property type="component" value="Unassembled WGS sequence"/>
</dbReference>
<dbReference type="InterPro" id="IPR051010">
    <property type="entry name" value="BCAA_transport"/>
</dbReference>
<evidence type="ECO:0000313" key="6">
    <source>
        <dbReference type="Proteomes" id="UP000436822"/>
    </source>
</evidence>
<dbReference type="Pfam" id="PF13458">
    <property type="entry name" value="Peripla_BP_6"/>
    <property type="match status" value="1"/>
</dbReference>
<organism evidence="5 6">
    <name type="scientific">Litoreibacter roseus</name>
    <dbReference type="NCBI Taxonomy" id="2601869"/>
    <lineage>
        <taxon>Bacteria</taxon>
        <taxon>Pseudomonadati</taxon>
        <taxon>Pseudomonadota</taxon>
        <taxon>Alphaproteobacteria</taxon>
        <taxon>Rhodobacterales</taxon>
        <taxon>Roseobacteraceae</taxon>
        <taxon>Litoreibacter</taxon>
    </lineage>
</organism>
<dbReference type="CDD" id="cd06339">
    <property type="entry name" value="PBP1_YraM_LppC_lipoprotein-like"/>
    <property type="match status" value="1"/>
</dbReference>
<accession>A0A6N6JB84</accession>
<evidence type="ECO:0000256" key="1">
    <source>
        <dbReference type="ARBA" id="ARBA00010062"/>
    </source>
</evidence>
<comment type="similarity">
    <text evidence="1">Belongs to the leucine-binding protein family.</text>
</comment>
<dbReference type="OrthoDB" id="7210494at2"/>
<gene>
    <name evidence="5" type="ORF">KIN_03880</name>
</gene>
<keyword evidence="2" id="KW-0732">Signal</keyword>
<keyword evidence="3" id="KW-0029">Amino-acid transport</keyword>
<evidence type="ECO:0000256" key="3">
    <source>
        <dbReference type="ARBA" id="ARBA00022970"/>
    </source>
</evidence>